<evidence type="ECO:0000256" key="1">
    <source>
        <dbReference type="SAM" id="MobiDB-lite"/>
    </source>
</evidence>
<keyword evidence="3" id="KW-1185">Reference proteome</keyword>
<accession>A0A0D0E9S4</accession>
<dbReference type="Proteomes" id="UP000054538">
    <property type="component" value="Unassembled WGS sequence"/>
</dbReference>
<reference evidence="2 3" key="1">
    <citation type="submission" date="2014-04" db="EMBL/GenBank/DDBJ databases">
        <authorList>
            <consortium name="DOE Joint Genome Institute"/>
            <person name="Kuo A."/>
            <person name="Kohler A."/>
            <person name="Jargeat P."/>
            <person name="Nagy L.G."/>
            <person name="Floudas D."/>
            <person name="Copeland A."/>
            <person name="Barry K.W."/>
            <person name="Cichocki N."/>
            <person name="Veneault-Fourrey C."/>
            <person name="LaButti K."/>
            <person name="Lindquist E.A."/>
            <person name="Lipzen A."/>
            <person name="Lundell T."/>
            <person name="Morin E."/>
            <person name="Murat C."/>
            <person name="Sun H."/>
            <person name="Tunlid A."/>
            <person name="Henrissat B."/>
            <person name="Grigoriev I.V."/>
            <person name="Hibbett D.S."/>
            <person name="Martin F."/>
            <person name="Nordberg H.P."/>
            <person name="Cantor M.N."/>
            <person name="Hua S.X."/>
        </authorList>
    </citation>
    <scope>NUCLEOTIDE SEQUENCE [LARGE SCALE GENOMIC DNA]</scope>
    <source>
        <strain evidence="2 3">Ve08.2h10</strain>
    </source>
</reference>
<feature type="region of interest" description="Disordered" evidence="1">
    <location>
        <begin position="1"/>
        <end position="42"/>
    </location>
</feature>
<dbReference type="HOGENOM" id="CLU_2904849_0_0_1"/>
<gene>
    <name evidence="2" type="ORF">PAXRUDRAFT_8703</name>
</gene>
<feature type="compositionally biased region" description="Low complexity" evidence="1">
    <location>
        <begin position="1"/>
        <end position="32"/>
    </location>
</feature>
<dbReference type="InParanoid" id="A0A0D0E9S4"/>
<protein>
    <submittedName>
        <fullName evidence="2">Uncharacterized protein</fullName>
    </submittedName>
</protein>
<organism evidence="2 3">
    <name type="scientific">Paxillus rubicundulus Ve08.2h10</name>
    <dbReference type="NCBI Taxonomy" id="930991"/>
    <lineage>
        <taxon>Eukaryota</taxon>
        <taxon>Fungi</taxon>
        <taxon>Dikarya</taxon>
        <taxon>Basidiomycota</taxon>
        <taxon>Agaricomycotina</taxon>
        <taxon>Agaricomycetes</taxon>
        <taxon>Agaricomycetidae</taxon>
        <taxon>Boletales</taxon>
        <taxon>Paxilineae</taxon>
        <taxon>Paxillaceae</taxon>
        <taxon>Paxillus</taxon>
    </lineage>
</organism>
<proteinExistence type="predicted"/>
<evidence type="ECO:0000313" key="3">
    <source>
        <dbReference type="Proteomes" id="UP000054538"/>
    </source>
</evidence>
<dbReference type="AlphaFoldDB" id="A0A0D0E9S4"/>
<evidence type="ECO:0000313" key="2">
    <source>
        <dbReference type="EMBL" id="KIK99684.1"/>
    </source>
</evidence>
<name>A0A0D0E9S4_9AGAM</name>
<sequence>MRTGAAQAHAAQRQRQVAGQQSSSSPLKSESSNVDIPRPAAIVPCHARQAAVIEVDESSEKP</sequence>
<reference evidence="3" key="2">
    <citation type="submission" date="2015-01" db="EMBL/GenBank/DDBJ databases">
        <title>Evolutionary Origins and Diversification of the Mycorrhizal Mutualists.</title>
        <authorList>
            <consortium name="DOE Joint Genome Institute"/>
            <consortium name="Mycorrhizal Genomics Consortium"/>
            <person name="Kohler A."/>
            <person name="Kuo A."/>
            <person name="Nagy L.G."/>
            <person name="Floudas D."/>
            <person name="Copeland A."/>
            <person name="Barry K.W."/>
            <person name="Cichocki N."/>
            <person name="Veneault-Fourrey C."/>
            <person name="LaButti K."/>
            <person name="Lindquist E.A."/>
            <person name="Lipzen A."/>
            <person name="Lundell T."/>
            <person name="Morin E."/>
            <person name="Murat C."/>
            <person name="Riley R."/>
            <person name="Ohm R."/>
            <person name="Sun H."/>
            <person name="Tunlid A."/>
            <person name="Henrissat B."/>
            <person name="Grigoriev I.V."/>
            <person name="Hibbett D.S."/>
            <person name="Martin F."/>
        </authorList>
    </citation>
    <scope>NUCLEOTIDE SEQUENCE [LARGE SCALE GENOMIC DNA]</scope>
    <source>
        <strain evidence="3">Ve08.2h10</strain>
    </source>
</reference>
<dbReference type="EMBL" id="KN824852">
    <property type="protein sequence ID" value="KIK99684.1"/>
    <property type="molecule type" value="Genomic_DNA"/>
</dbReference>